<dbReference type="PANTHER" id="PTHR12649:SF11">
    <property type="entry name" value="PEPTIDYL-TRNA HYDROLASE 2, MITOCHONDRIAL"/>
    <property type="match status" value="1"/>
</dbReference>
<keyword evidence="3 7" id="KW-0378">Hydrolase</keyword>
<dbReference type="CDD" id="cd02430">
    <property type="entry name" value="PTH2"/>
    <property type="match status" value="1"/>
</dbReference>
<dbReference type="PANTHER" id="PTHR12649">
    <property type="entry name" value="PEPTIDYL-TRNA HYDROLASE 2"/>
    <property type="match status" value="1"/>
</dbReference>
<evidence type="ECO:0000256" key="2">
    <source>
        <dbReference type="ARBA" id="ARBA00013260"/>
    </source>
</evidence>
<comment type="caution">
    <text evidence="7">The sequence shown here is derived from an EMBL/GenBank/DDBJ whole genome shotgun (WGS) entry which is preliminary data.</text>
</comment>
<dbReference type="EMBL" id="DUGC01000030">
    <property type="protein sequence ID" value="HIH09353.1"/>
    <property type="molecule type" value="Genomic_DNA"/>
</dbReference>
<dbReference type="Gene3D" id="3.40.1490.10">
    <property type="entry name" value="Bit1"/>
    <property type="match status" value="1"/>
</dbReference>
<evidence type="ECO:0000256" key="6">
    <source>
        <dbReference type="ARBA" id="ARBA00050038"/>
    </source>
</evidence>
<protein>
    <recommendedName>
        <fullName evidence="6">Peptidyl-tRNA hydrolase</fullName>
        <ecNumber evidence="2">3.1.1.29</ecNumber>
    </recommendedName>
</protein>
<dbReference type="Proteomes" id="UP000565078">
    <property type="component" value="Unassembled WGS sequence"/>
</dbReference>
<dbReference type="EC" id="3.1.1.29" evidence="2"/>
<proteinExistence type="inferred from homology"/>
<dbReference type="AlphaFoldDB" id="A0A7J4IV04"/>
<evidence type="ECO:0000256" key="5">
    <source>
        <dbReference type="ARBA" id="ARBA00048707"/>
    </source>
</evidence>
<dbReference type="InterPro" id="IPR023476">
    <property type="entry name" value="Pep_tRNA_hydro_II_dom_sf"/>
</dbReference>
<accession>A0A7J4IV04</accession>
<evidence type="ECO:0000313" key="7">
    <source>
        <dbReference type="EMBL" id="HIH09353.1"/>
    </source>
</evidence>
<dbReference type="InterPro" id="IPR002833">
    <property type="entry name" value="PTH2"/>
</dbReference>
<dbReference type="SUPFAM" id="SSF102462">
    <property type="entry name" value="Peptidyl-tRNA hydrolase II"/>
    <property type="match status" value="1"/>
</dbReference>
<dbReference type="NCBIfam" id="TIGR00283">
    <property type="entry name" value="arch_pth2"/>
    <property type="match status" value="1"/>
</dbReference>
<evidence type="ECO:0000256" key="1">
    <source>
        <dbReference type="ARBA" id="ARBA00003043"/>
    </source>
</evidence>
<name>A0A7J4IV04_9ARCH</name>
<comment type="function">
    <text evidence="1">The natural substrate for this enzyme may be peptidyl-tRNAs which drop off the ribosome during protein synthesis.</text>
</comment>
<comment type="catalytic activity">
    <reaction evidence="5">
        <text>an N-acyl-L-alpha-aminoacyl-tRNA + H2O = an N-acyl-L-amino acid + a tRNA + H(+)</text>
        <dbReference type="Rhea" id="RHEA:54448"/>
        <dbReference type="Rhea" id="RHEA-COMP:10123"/>
        <dbReference type="Rhea" id="RHEA-COMP:13883"/>
        <dbReference type="ChEBI" id="CHEBI:15377"/>
        <dbReference type="ChEBI" id="CHEBI:15378"/>
        <dbReference type="ChEBI" id="CHEBI:59874"/>
        <dbReference type="ChEBI" id="CHEBI:78442"/>
        <dbReference type="ChEBI" id="CHEBI:138191"/>
        <dbReference type="EC" id="3.1.1.29"/>
    </reaction>
</comment>
<dbReference type="NCBIfam" id="NF003314">
    <property type="entry name" value="PRK04322.1"/>
    <property type="match status" value="1"/>
</dbReference>
<evidence type="ECO:0000256" key="3">
    <source>
        <dbReference type="ARBA" id="ARBA00022801"/>
    </source>
</evidence>
<evidence type="ECO:0000313" key="8">
    <source>
        <dbReference type="Proteomes" id="UP000565078"/>
    </source>
</evidence>
<reference evidence="8" key="1">
    <citation type="journal article" date="2020" name="bioRxiv">
        <title>A rank-normalized archaeal taxonomy based on genome phylogeny resolves widespread incomplete and uneven classifications.</title>
        <authorList>
            <person name="Rinke C."/>
            <person name="Chuvochina M."/>
            <person name="Mussig A.J."/>
            <person name="Chaumeil P.-A."/>
            <person name="Waite D.W."/>
            <person name="Whitman W.B."/>
            <person name="Parks D.H."/>
            <person name="Hugenholtz P."/>
        </authorList>
    </citation>
    <scope>NUCLEOTIDE SEQUENCE [LARGE SCALE GENOMIC DNA]</scope>
</reference>
<evidence type="ECO:0000256" key="4">
    <source>
        <dbReference type="ARBA" id="ARBA00038050"/>
    </source>
</evidence>
<gene>
    <name evidence="7" type="ORF">HA254_01655</name>
</gene>
<dbReference type="GO" id="GO:0004045">
    <property type="term" value="F:peptidyl-tRNA hydrolase activity"/>
    <property type="evidence" value="ECO:0007669"/>
    <property type="project" value="UniProtKB-EC"/>
</dbReference>
<dbReference type="GO" id="GO:0005829">
    <property type="term" value="C:cytosol"/>
    <property type="evidence" value="ECO:0007669"/>
    <property type="project" value="TreeGrafter"/>
</dbReference>
<sequence length="116" mass="12733">MDFKQAMVVRSDLQMGKGKIAAQCSHASLEAYEKTLRQSPLWVGEWKAQGQAKIVLKVGSKKELLELFEKVKKAIPSALIKDAGHTQVDTGEPTCIGIGPAPEAEINRFTKDLKLL</sequence>
<comment type="similarity">
    <text evidence="4">Belongs to the PTH2 family.</text>
</comment>
<dbReference type="Pfam" id="PF01981">
    <property type="entry name" value="PTH2"/>
    <property type="match status" value="1"/>
</dbReference>
<organism evidence="7 8">
    <name type="scientific">Candidatus Iainarchaeum sp</name>
    <dbReference type="NCBI Taxonomy" id="3101447"/>
    <lineage>
        <taxon>Archaea</taxon>
        <taxon>Candidatus Iainarchaeota</taxon>
        <taxon>Candidatus Iainarchaeia</taxon>
        <taxon>Candidatus Iainarchaeales</taxon>
        <taxon>Candidatus Iainarchaeaceae</taxon>
        <taxon>Candidatus Iainarchaeum</taxon>
    </lineage>
</organism>
<dbReference type="FunFam" id="3.40.1490.10:FF:000001">
    <property type="entry name" value="Peptidyl-tRNA hydrolase 2"/>
    <property type="match status" value="1"/>
</dbReference>